<keyword evidence="3" id="KW-1185">Reference proteome</keyword>
<dbReference type="RefSeq" id="WP_367921224.1">
    <property type="nucleotide sequence ID" value="NZ_BAABAC010000040.1"/>
</dbReference>
<reference evidence="3" key="1">
    <citation type="journal article" date="2019" name="Int. J. Syst. Evol. Microbiol.">
        <title>The Global Catalogue of Microorganisms (GCM) 10K type strain sequencing project: providing services to taxonomists for standard genome sequencing and annotation.</title>
        <authorList>
            <consortium name="The Broad Institute Genomics Platform"/>
            <consortium name="The Broad Institute Genome Sequencing Center for Infectious Disease"/>
            <person name="Wu L."/>
            <person name="Ma J."/>
        </authorList>
    </citation>
    <scope>NUCLEOTIDE SEQUENCE [LARGE SCALE GENOMIC DNA]</scope>
    <source>
        <strain evidence="3">CCUG 52478</strain>
    </source>
</reference>
<dbReference type="EMBL" id="JBHTLX010000023">
    <property type="protein sequence ID" value="MFD1250047.1"/>
    <property type="molecule type" value="Genomic_DNA"/>
</dbReference>
<dbReference type="Proteomes" id="UP001597229">
    <property type="component" value="Unassembled WGS sequence"/>
</dbReference>
<accession>A0ABW3W429</accession>
<name>A0ABW3W429_9ACTN</name>
<sequence>MRRVLLSFLLGIALVVPAALSLSPAAPQPARCGDALAWSLPGACQHADDPPPGVDPTVPVSTAELRTRDGGTAGAYDAAEDLGVPASAQAAAASPAVTCEGDGTTGYRTQAMYVVEAGKTNRYAALLPSFRLWAAGVDDVVNRSAALTGGVRRVRYVTEPDGAACVAKVLNVTVPAGSMASFNATVSAVQALGYTDPARKYLMWTDATVLCGIASMYPDATDGQGNPNNGRYAQYARIDSGCWGFGDGATQHSVEAHELLHTFGGVMSTAPHGTRAGHCWDESDTMCYADGGGFAMKQVCPAEREYLYDCNNDDYFSTYPDPGSWLDTHWNAADSRFLIGGGDGSGGGAPGTPTVLGATIAVNNPAVPGLATQASIAPTLPTGRTVTSVTWKSARADCVFSTPTELQTSVTCNASTATPTTVTATVVDSTGASKAVTSPLTFATGTARPVTVAFPAGTSTGVCTGAAFPLTARVVDTASGQPVKGLAVALTKQTAAMTAPATAGSPLTTVEGTAILSQTATVATTYRAKTAAGTVYAAGGTAQLVATPARCTTALTASADDAAIYYGDPVTVTGRLTATAGSSEASAAGVALAVRLTTGAGKVLPLGTAKTGADGRFSVVVKPTESGTISVALTATTAYDGATATAGTIAVSTPATLISGVVDKSDVGYGQSVSVTGRLQRDAGGTVTSLAGKPVTVYVTPSGGAAVRVGAGTTNAEGRFTAAVPLKVSGVLSVTFAGVAGQPAATATVGSVTAGTWTTAVTATASASTVAPGGAVTLSGSATRTYGGSTGPAPTLRLTVRFKATGSSTSTVVAAATTSATGAWTLRVLPKASGTWTVSVSEVVGYANTEATPLTINVG</sequence>
<feature type="signal peptide" evidence="1">
    <location>
        <begin position="1"/>
        <end position="18"/>
    </location>
</feature>
<evidence type="ECO:0000313" key="3">
    <source>
        <dbReference type="Proteomes" id="UP001597229"/>
    </source>
</evidence>
<keyword evidence="1" id="KW-0732">Signal</keyword>
<organism evidence="2 3">
    <name type="scientific">Nocardioides ginsengisoli</name>
    <dbReference type="NCBI Taxonomy" id="363868"/>
    <lineage>
        <taxon>Bacteria</taxon>
        <taxon>Bacillati</taxon>
        <taxon>Actinomycetota</taxon>
        <taxon>Actinomycetes</taxon>
        <taxon>Propionibacteriales</taxon>
        <taxon>Nocardioidaceae</taxon>
        <taxon>Nocardioides</taxon>
    </lineage>
</organism>
<protein>
    <submittedName>
        <fullName evidence="2">Uncharacterized protein</fullName>
    </submittedName>
</protein>
<comment type="caution">
    <text evidence="2">The sequence shown here is derived from an EMBL/GenBank/DDBJ whole genome shotgun (WGS) entry which is preliminary data.</text>
</comment>
<feature type="chain" id="PRO_5047187140" evidence="1">
    <location>
        <begin position="19"/>
        <end position="859"/>
    </location>
</feature>
<proteinExistence type="predicted"/>
<gene>
    <name evidence="2" type="ORF">ACFQ3F_19775</name>
</gene>
<evidence type="ECO:0000256" key="1">
    <source>
        <dbReference type="SAM" id="SignalP"/>
    </source>
</evidence>
<evidence type="ECO:0000313" key="2">
    <source>
        <dbReference type="EMBL" id="MFD1250047.1"/>
    </source>
</evidence>